<keyword evidence="3" id="KW-1185">Reference proteome</keyword>
<organism evidence="2 3">
    <name type="scientific">Paractinoplanes pyxinae</name>
    <dbReference type="NCBI Taxonomy" id="2997416"/>
    <lineage>
        <taxon>Bacteria</taxon>
        <taxon>Bacillati</taxon>
        <taxon>Actinomycetota</taxon>
        <taxon>Actinomycetes</taxon>
        <taxon>Micromonosporales</taxon>
        <taxon>Micromonosporaceae</taxon>
        <taxon>Paractinoplanes</taxon>
    </lineage>
</organism>
<sequence length="216" mass="22396">MRRTVIAAASAALVAALAAGALHVRRDQEWSHGGDKVKVTVETELATEATFPDVTSRLGVPAGEATAVPAAGQSVVVRVTWSGATGGGRFQLVALDGRMTPPRVLAADSGHVSDGTTGSNWASAYDVLPDHYDWLADVAPENHTDTYGLNSMPTAAVGAPATPTGTATAWFHQPGDNPLPFQDPAQVVIALIKVDKSGDVRWAKRVAGQPPASSKK</sequence>
<evidence type="ECO:0000313" key="3">
    <source>
        <dbReference type="Proteomes" id="UP001151002"/>
    </source>
</evidence>
<comment type="caution">
    <text evidence="2">The sequence shown here is derived from an EMBL/GenBank/DDBJ whole genome shotgun (WGS) entry which is preliminary data.</text>
</comment>
<keyword evidence="1" id="KW-0732">Signal</keyword>
<dbReference type="Proteomes" id="UP001151002">
    <property type="component" value="Unassembled WGS sequence"/>
</dbReference>
<evidence type="ECO:0000256" key="1">
    <source>
        <dbReference type="SAM" id="SignalP"/>
    </source>
</evidence>
<evidence type="ECO:0000313" key="2">
    <source>
        <dbReference type="EMBL" id="MCY1145017.1"/>
    </source>
</evidence>
<feature type="chain" id="PRO_5046350400" evidence="1">
    <location>
        <begin position="22"/>
        <end position="216"/>
    </location>
</feature>
<reference evidence="2" key="1">
    <citation type="submission" date="2022-11" db="EMBL/GenBank/DDBJ databases">
        <authorList>
            <person name="Somphong A."/>
            <person name="Phongsopitanun W."/>
        </authorList>
    </citation>
    <scope>NUCLEOTIDE SEQUENCE</scope>
    <source>
        <strain evidence="2">Pm04-4</strain>
    </source>
</reference>
<name>A0ABT4BGC1_9ACTN</name>
<dbReference type="RefSeq" id="WP_267569608.1">
    <property type="nucleotide sequence ID" value="NZ_JAPNTZ010000023.1"/>
</dbReference>
<proteinExistence type="predicted"/>
<feature type="signal peptide" evidence="1">
    <location>
        <begin position="1"/>
        <end position="21"/>
    </location>
</feature>
<accession>A0ABT4BGC1</accession>
<gene>
    <name evidence="2" type="ORF">OWR29_44060</name>
</gene>
<protein>
    <submittedName>
        <fullName evidence="2">Uncharacterized protein</fullName>
    </submittedName>
</protein>
<dbReference type="EMBL" id="JAPNTZ010000023">
    <property type="protein sequence ID" value="MCY1145017.1"/>
    <property type="molecule type" value="Genomic_DNA"/>
</dbReference>